<feature type="region of interest" description="Disordered" evidence="1">
    <location>
        <begin position="1"/>
        <end position="27"/>
    </location>
</feature>
<name>A0A940MTY5_9PROT</name>
<dbReference type="RefSeq" id="WP_209370860.1">
    <property type="nucleotide sequence ID" value="NZ_JAGIZA010000002.1"/>
</dbReference>
<proteinExistence type="predicted"/>
<keyword evidence="3" id="KW-1185">Reference proteome</keyword>
<dbReference type="SUPFAM" id="SSF57938">
    <property type="entry name" value="DnaJ/Hsp40 cysteine-rich domain"/>
    <property type="match status" value="1"/>
</dbReference>
<gene>
    <name evidence="2" type="ORF">J5Y10_03820</name>
</gene>
<dbReference type="Proteomes" id="UP000677537">
    <property type="component" value="Unassembled WGS sequence"/>
</dbReference>
<evidence type="ECO:0000256" key="1">
    <source>
        <dbReference type="SAM" id="MobiDB-lite"/>
    </source>
</evidence>
<evidence type="ECO:0000313" key="2">
    <source>
        <dbReference type="EMBL" id="MBP0491901.1"/>
    </source>
</evidence>
<evidence type="ECO:0008006" key="4">
    <source>
        <dbReference type="Google" id="ProtNLM"/>
    </source>
</evidence>
<accession>A0A940MTY5</accession>
<protein>
    <recommendedName>
        <fullName evidence="4">Molecular chaperone DnaJ</fullName>
    </recommendedName>
</protein>
<organism evidence="2 3">
    <name type="scientific">Roseomonas indoligenes</name>
    <dbReference type="NCBI Taxonomy" id="2820811"/>
    <lineage>
        <taxon>Bacteria</taxon>
        <taxon>Pseudomonadati</taxon>
        <taxon>Pseudomonadota</taxon>
        <taxon>Alphaproteobacteria</taxon>
        <taxon>Acetobacterales</taxon>
        <taxon>Roseomonadaceae</taxon>
        <taxon>Roseomonas</taxon>
    </lineage>
</organism>
<feature type="region of interest" description="Disordered" evidence="1">
    <location>
        <begin position="55"/>
        <end position="76"/>
    </location>
</feature>
<dbReference type="InterPro" id="IPR036410">
    <property type="entry name" value="HSP_DnaJ_Cys-rich_dom_sf"/>
</dbReference>
<sequence length="76" mass="7422">MPGPSDDPGGEARPGDAAPGGTPGTEEMVCEECQGAGELMGKPCLSCNGTGMVNRSISDKPGIAVGEGPEFGSGRG</sequence>
<dbReference type="AlphaFoldDB" id="A0A940MTY5"/>
<comment type="caution">
    <text evidence="2">The sequence shown here is derived from an EMBL/GenBank/DDBJ whole genome shotgun (WGS) entry which is preliminary data.</text>
</comment>
<dbReference type="EMBL" id="JAGIZA010000002">
    <property type="protein sequence ID" value="MBP0491901.1"/>
    <property type="molecule type" value="Genomic_DNA"/>
</dbReference>
<dbReference type="Gene3D" id="6.20.20.10">
    <property type="match status" value="1"/>
</dbReference>
<reference evidence="2" key="1">
    <citation type="submission" date="2021-03" db="EMBL/GenBank/DDBJ databases">
        <authorList>
            <person name="So Y."/>
        </authorList>
    </citation>
    <scope>NUCLEOTIDE SEQUENCE</scope>
    <source>
        <strain evidence="2">SG15</strain>
    </source>
</reference>
<evidence type="ECO:0000313" key="3">
    <source>
        <dbReference type="Proteomes" id="UP000677537"/>
    </source>
</evidence>